<evidence type="ECO:0000313" key="1">
    <source>
        <dbReference type="EMBL" id="VUZ49316.1"/>
    </source>
</evidence>
<dbReference type="Proteomes" id="UP000321570">
    <property type="component" value="Unassembled WGS sequence"/>
</dbReference>
<sequence length="68" mass="7578">MAFVPYLSLTRLNPHCGLINTFWSKQVLVFCSKTGVSCVPLVVILTPTILRVTIELSEKVLGCITWIN</sequence>
<proteinExistence type="predicted"/>
<dbReference type="EMBL" id="CABIJS010000333">
    <property type="protein sequence ID" value="VUZ49316.1"/>
    <property type="molecule type" value="Genomic_DNA"/>
</dbReference>
<keyword evidence="2" id="KW-1185">Reference proteome</keyword>
<organism evidence="1 2">
    <name type="scientific">Hymenolepis diminuta</name>
    <name type="common">Rat tapeworm</name>
    <dbReference type="NCBI Taxonomy" id="6216"/>
    <lineage>
        <taxon>Eukaryota</taxon>
        <taxon>Metazoa</taxon>
        <taxon>Spiralia</taxon>
        <taxon>Lophotrochozoa</taxon>
        <taxon>Platyhelminthes</taxon>
        <taxon>Cestoda</taxon>
        <taxon>Eucestoda</taxon>
        <taxon>Cyclophyllidea</taxon>
        <taxon>Hymenolepididae</taxon>
        <taxon>Hymenolepis</taxon>
    </lineage>
</organism>
<accession>A0A564YQ33</accession>
<evidence type="ECO:0000313" key="2">
    <source>
        <dbReference type="Proteomes" id="UP000321570"/>
    </source>
</evidence>
<name>A0A564YQ33_HYMDI</name>
<gene>
    <name evidence="1" type="ORF">WMSIL1_LOCUS8465</name>
</gene>
<reference evidence="1 2" key="1">
    <citation type="submission" date="2019-07" db="EMBL/GenBank/DDBJ databases">
        <authorList>
            <person name="Jastrzebski P J."/>
            <person name="Paukszto L."/>
            <person name="Jastrzebski P J."/>
        </authorList>
    </citation>
    <scope>NUCLEOTIDE SEQUENCE [LARGE SCALE GENOMIC DNA]</scope>
    <source>
        <strain evidence="1 2">WMS-il1</strain>
    </source>
</reference>
<protein>
    <submittedName>
        <fullName evidence="1">Uncharacterized protein</fullName>
    </submittedName>
</protein>
<dbReference type="AlphaFoldDB" id="A0A564YQ33"/>